<dbReference type="RefSeq" id="WP_155084053.1">
    <property type="nucleotide sequence ID" value="NZ_WMIA01000013.1"/>
</dbReference>
<dbReference type="GO" id="GO:0007154">
    <property type="term" value="P:cell communication"/>
    <property type="evidence" value="ECO:0007669"/>
    <property type="project" value="InterPro"/>
</dbReference>
<evidence type="ECO:0000313" key="8">
    <source>
        <dbReference type="Proteomes" id="UP000437131"/>
    </source>
</evidence>
<dbReference type="PANTHER" id="PTHR13412">
    <property type="entry name" value="T-CELL IMMUNOMODULATORY PROTEIN HOMOLOG"/>
    <property type="match status" value="1"/>
</dbReference>
<dbReference type="GO" id="GO:0007155">
    <property type="term" value="P:cell adhesion"/>
    <property type="evidence" value="ECO:0007669"/>
    <property type="project" value="InterPro"/>
</dbReference>
<dbReference type="InterPro" id="IPR024881">
    <property type="entry name" value="Tip"/>
</dbReference>
<reference evidence="7 8" key="1">
    <citation type="submission" date="2019-11" db="EMBL/GenBank/DDBJ databases">
        <title>Isolation of a new High Light Tolerant Cyanobacteria.</title>
        <authorList>
            <person name="Dobson Z."/>
            <person name="Vaughn N."/>
            <person name="Vaughn M."/>
            <person name="Fromme P."/>
            <person name="Mazor Y."/>
        </authorList>
    </citation>
    <scope>NUCLEOTIDE SEQUENCE [LARGE SCALE GENOMIC DNA]</scope>
    <source>
        <strain evidence="7 8">0216</strain>
    </source>
</reference>
<dbReference type="PANTHER" id="PTHR13412:SF0">
    <property type="entry name" value="T-CELL IMMUNOMODULATORY PROTEIN"/>
    <property type="match status" value="1"/>
</dbReference>
<comment type="caution">
    <text evidence="7">The sequence shown here is derived from an EMBL/GenBank/DDBJ whole genome shotgun (WGS) entry which is preliminary data.</text>
</comment>
<dbReference type="InterPro" id="IPR013517">
    <property type="entry name" value="FG-GAP"/>
</dbReference>
<evidence type="ECO:0000256" key="5">
    <source>
        <dbReference type="SAM" id="MobiDB-lite"/>
    </source>
</evidence>
<keyword evidence="1" id="KW-0732">Signal</keyword>
<dbReference type="PRINTS" id="PR01185">
    <property type="entry name" value="INTEGRINA"/>
</dbReference>
<evidence type="ECO:0000313" key="7">
    <source>
        <dbReference type="EMBL" id="MTF39468.1"/>
    </source>
</evidence>
<accession>A0A844GX10</accession>
<dbReference type="NCBIfam" id="NF041766">
    <property type="entry name" value="choice_anch_U"/>
    <property type="match status" value="1"/>
</dbReference>
<dbReference type="InterPro" id="IPR011049">
    <property type="entry name" value="Serralysin-like_metalloprot_C"/>
</dbReference>
<proteinExistence type="predicted"/>
<dbReference type="InterPro" id="IPR000413">
    <property type="entry name" value="Integrin_alpha"/>
</dbReference>
<sequence>MANIYASYAAPAVDASGTKHLVWEDNGRLYHARYDSRAGTWVDKNSISNAQGGSNIKLLAGNIIPVDNSGKLYAPGLIATWVQNIGNASEIYAVVGKYTSEGKLEWSDAVQVTDDDVANQGFDLTIGQNGLMQIVTQKVLLLGDPRKSDYQTNPEQLAEDLNSPNQGDKDLYHAPLLIERDNQENLKLTLNPNTQTTNSIGIQKEGEDLTFRSEVNIASPNTGASINPFLLINNQQSPTPANSLENNQFQSARLLSASPQRLMTNTTNTNSPTSQSSVGGNASFPTSGSPFYGFELNIGTTQNSFEGTSLPLPELPKSLQSAFGANLGLSLSGGIGTSQSRDWSSGNDSYSVNANLALGLSISSSKSRGGYGYRKDYSKPFPKETVILPEAPFIETVDVPWVPQAKDTGYNVGVSLKDTLSFSLGFKGSQTSDQNGQLKSIKHGINFGIGLARQISFNVPTIPIKGINGALAQLQLTGKLAIGLNYEYAYSNPKPNAVAPFQLKPNDNLVDYYLISGVAGGVSSLVSAATWLAFNNSETSRGEGIAGGIGSLIFQGLAAAPIIMAGSPLIWPTTRDDFDTITKGVGISASVGFTGKGGILLNTLSAEASGSIASNLNFVFEPTTKITLAFPFALDLKAKAGPLTFGWGWSENVNIVLRDDSLSQQVSQVSNENAQIETLTTTEQNIEEQEPVSKLVQLKATYSPYRGSNAIHQNSRFSPIDNTQSIQAEILTTAPLLASSSLYSIGSVTLNEGGRNYLEGESGSFLVIPSEGSAILIAYVEKGVIQQIVVENPGSGYDVDNPPSLDFSQYGGGGSGASATVNLIDQQINNLVNDGVPFLDSIDYFVGGSQQTSTALAWVADGADSQKPISNNSEQLTTRVRVATLSGNFWTIAPEIPDMGSKGMNYDPVISWYLNENNQPTLMAVWAHANVDGIGKDSVEDLIGTLDKIVKTDIYYARLNSFANEWSTPQKLATLEGTDNRLDIKRTEDGRLHLAWINTVLGENQVNQQSIYSVFFEPQTAQWDQVRTIDPIKEGSVTNSSIASLKVGELEGQPALYWSNTADTPYYFSVLQDEPELYYRLEAYSDEMLEVNYGKLSNSITNQAFYDGNMTFGQTGALTQDPDPSVQFNGQGAFVIGVPDTESVALGDFSVETWVKFTDQTLAGQGIITRGQPNGIQETLPSATLTYKITQGQDQEGKWFYFITPEGVNLSNDGDNIFPNTLKITNFQVNEKLDLSSAVAPKKEFTLRAYPDEFFSFDDIFTGEDYFQIKDEPQNVVFGEDTIIRRRFEIGPGQFESELIELEVGQRLKIGNQTYTITSGETFSVSLKAGDNISIFDNNNFGNISQSLDSTFDFNPDNSGSLSGVRVNNQQIISSGSGLDYRPFLDPRESFTLTADLEFDLLDDWYLLTGENQTLVFNSGAGEISSESLEKDQWHHVVATYNNATKESILYVNGEAIAQTTGQRFNPSDNAILVGYNFNGFLDEVAIYNKPLTIIDENAVQFDSSGKYAIAFDPNAPTGEITNHFNAQNVDPDSAEEATYYSVWNGNTWGAPQQFISELKLNPTQVTIERKPAVDIVSVSGLQPDGLSDQHLRITLAQPNKNLFGRTITKVEIERIDSNLNWSIDQNQKDTFGSNLVAVMLGGKKLNDLRTGQFKHTVLGIDEVLDLYFYDQNYSSDSKYNVTLTLNNGEIISIEQLAPSPNLEGTVNTSPIVKGEILEKEVTALSEVDSGVIIDIETAGAGQSLVAGKIRNGEIGFAIGHPYQFDENISKKGLVWVLKAGSNKELNELTGIPLKNDDIPEDGNLIVGQNGDQIGYAMAVGDIDGDGVDDLMISAPDAEGKNGKIYVISGKSLGDGKFIDLAQLPFNAVVTILGTRFSNAGFSLASGDVDGDDIFDIVIGAPNALSEIDKGNPVGAVHLVYGKSDFFSGNPTINLGIDTLIFEGANGTAEGSFTLIPNPEDQWHSQVGYSVAVVHSENTANNKALSFNGDGIGDILIGAPGYYQTIRFDVEGNPLGVSEEQLEQYRSLINHVPNQGIGYVQPQKDINTGRAYLVFGNSDRNQIKGLDQDTLNSKGIIFDGSPFEEGAMALGQKVTSAGDMNGDGFVDIAMGAPEAAGRAGMVFLFGGRGGDQTTSFRDSYEVMKDSDVVFIGGDVFNYAGQSLAGVGDVNNDKIDDLLIGVPQAGEARGQNYLIFGVEHFAIGQDALPTAISLKSGIPDNSFVLNGGKPQGLAGHAVAKGFDLNGDETGDMLLSAPYGNQVYVAFGHPWLKKEGSVRLDNLANDQGLIINRYEGSEPKYKFDGKFVSHLGDINGDGYGDMAVAGNGESTLIQFGGATWDLLDAGFGSGQLPIFLKKDEITDITLESVQGIGDINNDGFNDFIVYNSRSQTQNVHDYTIVYGGEYLNNLDSLSIDVAVALDEERRNRPILSLPGFVVGQVENREIYKQSLKLGEAIYAPVLTFSEQFVYDSNEFSIQSHLKLEENGELKYYDHQGKVLWTGGKANVGIVKMEIGLLDGKYRLLFKDKDDNIVSSSSEFLNYVEGKVPYLRVGHDFITLSQRDNDNIRRNYDPSDWVNEQRQDVVIYSWRDKFEYANDIYNSTSTVWGNALPSLIGGENFTTPDGERSFGVMPVSDYSKGSPYGYDKPSIIGILERSNNPFYHLDSIWAPAPTPIEFQNPTNVYLRFKDNGELVVDFSDDEKTIIWSSNTIGDDLFLNLNRSLSKVNIAQSTSEVGNSSGAIGYKNLYGSKLDDNFSKFTSAGDLDNDGYMDLITFDAEKIYLRFGSISDGISSNEREFNAPGFGITAGVGDITGSGNDTLFTLSQEGTFISYGFKRESPVINQKVNIIGYSNNVDYFDNAVSIFAVGDVNGDNFADFIVRDSHIVANQTRAAFRLVYGNGSEDNFKSTQVQTYLPVYYPLPISGSGDVNGDGYDDIIFSDPSYLDNDNGRVYILFGGADLSNKTVITPDEINSLSGNDGFFIDGLPQSRAGESVSGGEDINGDGLSDFMIGAPGVDGSVGLTYALFGGDFTKSIHQAGTQGNDILEGTGTGDRMIGLLGDDILIGNGGKDVLYGGAGDDELIIADPYFSRVDGGSGFNTLTLEGYKDQNWDLTTLSPGLRVQNISAVDLTHFGKNTLTLNKTTVIKITDIQNNLVIFGDAEDEIILSEGFERGESFNFGGTLFDRYQDGTANVFVAPSIKTEVKFTANPENSPMSMPSTTDGVLESESGVLSETSPSNITNIANVSNGQPTQFYVSATPTRKDAGVFTFTVNRSGDLTTSVTALYQTINDTAIAGRDYVAQIGTLVFERGEIVKTVEIELIDHDIYGGNNRSFGLAIQPVDDAFGRFYGSNYLQLQTEENVQIRNLDKGSLSQATAIELNTGLPLGAMNFNVTAPEDKVIVTIPFSGVVDMNSYLRFNPASNTYEEFLYDGNTGVEFVDLNNNGRTDTIKIHLMDGGRGDSDGVVNGIITGSNAPGLKTPGPMEVNPGVFYIPTNSDGALQLHSITVPENYQFGVVEVDDSLGTINSLKPTDSGYTEVALTRGEIIFDNDFGSNINALSSDTAKLAFNNPELLKNSEFEANGSFSQIELQGGKFYSFYLTENDITEISINNDNLIITPEGRGYHDIKWSSLNLEVGTDLLLTPGNTGEKVEAQIQIARAGSYNNTIALFKVDTLTGDLDIDGDGVMDLQPGGEGYVSEVFKRVQDPLTGVILPEMETIFTSKDISVNLDGGQMYGLALITNGKINQFLTQNPSNEIEAHVHSFFSFEKANPDGISHIRRLGENLWGFEDLIGGGDRDFNDMIVQVNF</sequence>
<dbReference type="PROSITE" id="PS00330">
    <property type="entry name" value="HEMOLYSIN_CALCIUM"/>
    <property type="match status" value="1"/>
</dbReference>
<dbReference type="InterPro" id="IPR003644">
    <property type="entry name" value="Calx_beta"/>
</dbReference>
<dbReference type="Pfam" id="PF13385">
    <property type="entry name" value="Laminin_G_3"/>
    <property type="match status" value="1"/>
</dbReference>
<dbReference type="InterPro" id="IPR053784">
    <property type="entry name" value="Choice_anch_U_dom"/>
</dbReference>
<dbReference type="InterPro" id="IPR013320">
    <property type="entry name" value="ConA-like_dom_sf"/>
</dbReference>
<dbReference type="Gene3D" id="2.60.40.2030">
    <property type="match status" value="1"/>
</dbReference>
<keyword evidence="4" id="KW-0325">Glycoprotein</keyword>
<dbReference type="Gene3D" id="2.130.10.130">
    <property type="entry name" value="Integrin alpha, N-terminal"/>
    <property type="match status" value="4"/>
</dbReference>
<dbReference type="EMBL" id="WMIA01000013">
    <property type="protein sequence ID" value="MTF39468.1"/>
    <property type="molecule type" value="Genomic_DNA"/>
</dbReference>
<evidence type="ECO:0000256" key="3">
    <source>
        <dbReference type="ARBA" id="ARBA00022837"/>
    </source>
</evidence>
<dbReference type="Pfam" id="PF03160">
    <property type="entry name" value="Calx-beta"/>
    <property type="match status" value="1"/>
</dbReference>
<dbReference type="SMART" id="SM00237">
    <property type="entry name" value="Calx_beta"/>
    <property type="match status" value="1"/>
</dbReference>
<name>A0A844GX10_9CHRO</name>
<keyword evidence="2" id="KW-0677">Repeat</keyword>
<dbReference type="Pfam" id="PF01839">
    <property type="entry name" value="FG-GAP"/>
    <property type="match status" value="4"/>
</dbReference>
<dbReference type="GO" id="GO:0008305">
    <property type="term" value="C:integrin complex"/>
    <property type="evidence" value="ECO:0007669"/>
    <property type="project" value="InterPro"/>
</dbReference>
<dbReference type="SUPFAM" id="SSF141072">
    <property type="entry name" value="CalX-like"/>
    <property type="match status" value="1"/>
</dbReference>
<dbReference type="InterPro" id="IPR028994">
    <property type="entry name" value="Integrin_alpha_N"/>
</dbReference>
<keyword evidence="3" id="KW-0106">Calcium</keyword>
<dbReference type="InterPro" id="IPR013519">
    <property type="entry name" value="Int_alpha_beta-p"/>
</dbReference>
<gene>
    <name evidence="7" type="ORF">GGC33_11090</name>
</gene>
<dbReference type="PROSITE" id="PS51470">
    <property type="entry name" value="FG_GAP"/>
    <property type="match status" value="6"/>
</dbReference>
<dbReference type="Gene3D" id="2.150.10.10">
    <property type="entry name" value="Serralysin-like metalloprotease, C-terminal"/>
    <property type="match status" value="1"/>
</dbReference>
<feature type="domain" description="Calx-beta" evidence="6">
    <location>
        <begin position="3239"/>
        <end position="3337"/>
    </location>
</feature>
<dbReference type="Pfam" id="PF00353">
    <property type="entry name" value="HemolysinCabind"/>
    <property type="match status" value="1"/>
</dbReference>
<feature type="compositionally biased region" description="Low complexity" evidence="5">
    <location>
        <begin position="264"/>
        <end position="277"/>
    </location>
</feature>
<dbReference type="InterPro" id="IPR038081">
    <property type="entry name" value="CalX-like_sf"/>
</dbReference>
<dbReference type="SMART" id="SM00191">
    <property type="entry name" value="Int_alpha"/>
    <property type="match status" value="10"/>
</dbReference>
<dbReference type="Gene3D" id="2.60.120.200">
    <property type="match status" value="1"/>
</dbReference>
<dbReference type="InterPro" id="IPR001343">
    <property type="entry name" value="Hemolysn_Ca-bd"/>
</dbReference>
<dbReference type="SUPFAM" id="SSF69318">
    <property type="entry name" value="Integrin alpha N-terminal domain"/>
    <property type="match status" value="3"/>
</dbReference>
<feature type="region of interest" description="Disordered" evidence="5">
    <location>
        <begin position="263"/>
        <end position="282"/>
    </location>
</feature>
<evidence type="ECO:0000259" key="6">
    <source>
        <dbReference type="SMART" id="SM00237"/>
    </source>
</evidence>
<organism evidence="7 8">
    <name type="scientific">Cyanobacterium aponinum 0216</name>
    <dbReference type="NCBI Taxonomy" id="2676140"/>
    <lineage>
        <taxon>Bacteria</taxon>
        <taxon>Bacillati</taxon>
        <taxon>Cyanobacteriota</taxon>
        <taxon>Cyanophyceae</taxon>
        <taxon>Oscillatoriophycideae</taxon>
        <taxon>Chroococcales</taxon>
        <taxon>Geminocystaceae</taxon>
        <taxon>Cyanobacterium</taxon>
    </lineage>
</organism>
<protein>
    <submittedName>
        <fullName evidence="7">DUF4114 domain-containing protein</fullName>
    </submittedName>
</protein>
<evidence type="ECO:0000256" key="4">
    <source>
        <dbReference type="ARBA" id="ARBA00023180"/>
    </source>
</evidence>
<dbReference type="InterPro" id="IPR025193">
    <property type="entry name" value="DUF4114"/>
</dbReference>
<dbReference type="Proteomes" id="UP000437131">
    <property type="component" value="Unassembled WGS sequence"/>
</dbReference>
<dbReference type="InterPro" id="IPR018511">
    <property type="entry name" value="Hemolysin-typ_Ca-bd_CS"/>
</dbReference>
<dbReference type="SUPFAM" id="SSF49899">
    <property type="entry name" value="Concanavalin A-like lectins/glucanases"/>
    <property type="match status" value="1"/>
</dbReference>
<dbReference type="GO" id="GO:0005509">
    <property type="term" value="F:calcium ion binding"/>
    <property type="evidence" value="ECO:0007669"/>
    <property type="project" value="InterPro"/>
</dbReference>
<dbReference type="Pfam" id="PF13448">
    <property type="entry name" value="DUF4114"/>
    <property type="match status" value="1"/>
</dbReference>
<evidence type="ECO:0000256" key="1">
    <source>
        <dbReference type="ARBA" id="ARBA00022729"/>
    </source>
</evidence>
<evidence type="ECO:0000256" key="2">
    <source>
        <dbReference type="ARBA" id="ARBA00022737"/>
    </source>
</evidence>